<accession>U6LKY2</accession>
<protein>
    <submittedName>
        <fullName evidence="3">SAG family member</fullName>
    </submittedName>
</protein>
<dbReference type="InterPro" id="IPR021288">
    <property type="entry name" value="Surface_antigen"/>
</dbReference>
<evidence type="ECO:0000313" key="3">
    <source>
        <dbReference type="EMBL" id="CDJ50841.1"/>
    </source>
</evidence>
<feature type="chain" id="PRO_5004674676" evidence="2">
    <location>
        <begin position="20"/>
        <end position="294"/>
    </location>
</feature>
<dbReference type="EMBL" id="HG712457">
    <property type="protein sequence ID" value="CDJ50841.1"/>
    <property type="molecule type" value="Genomic_DNA"/>
</dbReference>
<evidence type="ECO:0000256" key="1">
    <source>
        <dbReference type="SAM" id="MobiDB-lite"/>
    </source>
</evidence>
<dbReference type="VEuPathDB" id="ToxoDB:EBH_0036810"/>
<sequence>MKTLSSVLLAAAVLGAAFGAEENTNGSASTAECLADFNAAREQAGLEPFTAEKNDGNKLPLSEETYIQKGASVSKAAEAIKRTGTYAYASQTGSTADCSAAVSFWKGAHKNFQELPPVYVQTEEGLYADSRNRSLVALFNPNESATVDCAYFTCPVPSTTSTTTPTTSTPTTQSQPTTVDGGQRISNAPHAEASATLESHSSEPAASPSAHPPSHEDEAHEEHHAGPSARRLATSEGTLSGLVCITNPAALVDQQRPFSEEVWANIKEAIENSASTQSVLSASALVVLASFIIF</sequence>
<keyword evidence="2" id="KW-0732">Signal</keyword>
<feature type="compositionally biased region" description="Low complexity" evidence="1">
    <location>
        <begin position="198"/>
        <end position="209"/>
    </location>
</feature>
<proteinExistence type="predicted"/>
<evidence type="ECO:0000256" key="2">
    <source>
        <dbReference type="SAM" id="SignalP"/>
    </source>
</evidence>
<dbReference type="Pfam" id="PF11054">
    <property type="entry name" value="Surface_antigen"/>
    <property type="match status" value="1"/>
</dbReference>
<evidence type="ECO:0000313" key="4">
    <source>
        <dbReference type="Proteomes" id="UP000030750"/>
    </source>
</evidence>
<feature type="signal peptide" evidence="2">
    <location>
        <begin position="1"/>
        <end position="19"/>
    </location>
</feature>
<feature type="compositionally biased region" description="Basic and acidic residues" evidence="1">
    <location>
        <begin position="213"/>
        <end position="225"/>
    </location>
</feature>
<keyword evidence="4" id="KW-1185">Reference proteome</keyword>
<dbReference type="Proteomes" id="UP000030750">
    <property type="component" value="Unassembled WGS sequence"/>
</dbReference>
<name>U6LKY2_9EIME</name>
<feature type="region of interest" description="Disordered" evidence="1">
    <location>
        <begin position="158"/>
        <end position="233"/>
    </location>
</feature>
<reference evidence="3" key="1">
    <citation type="submission" date="2013-10" db="EMBL/GenBank/DDBJ databases">
        <title>Genomic analysis of the causative agents of coccidiosis in chickens.</title>
        <authorList>
            <person name="Reid A.J."/>
            <person name="Blake D."/>
            <person name="Billington K."/>
            <person name="Browne H."/>
            <person name="Dunn M."/>
            <person name="Hung S."/>
            <person name="Kawahara F."/>
            <person name="Miranda-Saavedra D."/>
            <person name="Mourier T."/>
            <person name="Nagra H."/>
            <person name="Otto T.D."/>
            <person name="Rawlings N."/>
            <person name="Sanchez A."/>
            <person name="Sanders M."/>
            <person name="Subramaniam C."/>
            <person name="Tay Y."/>
            <person name="Dear P."/>
            <person name="Doerig C."/>
            <person name="Gruber A."/>
            <person name="Parkinson J."/>
            <person name="Shirley M."/>
            <person name="Wan K.L."/>
            <person name="Berriman M."/>
            <person name="Tomley F."/>
            <person name="Pain A."/>
        </authorList>
    </citation>
    <scope>NUCLEOTIDE SEQUENCE [LARGE SCALE GENOMIC DNA]</scope>
    <source>
        <strain evidence="3">Houghton</strain>
    </source>
</reference>
<feature type="compositionally biased region" description="Low complexity" evidence="1">
    <location>
        <begin position="158"/>
        <end position="178"/>
    </location>
</feature>
<gene>
    <name evidence="3" type="ORF">EBH_0036810</name>
</gene>
<reference evidence="3" key="2">
    <citation type="submission" date="2013-10" db="EMBL/GenBank/DDBJ databases">
        <authorList>
            <person name="Aslett M."/>
        </authorList>
    </citation>
    <scope>NUCLEOTIDE SEQUENCE [LARGE SCALE GENOMIC DNA]</scope>
    <source>
        <strain evidence="3">Houghton</strain>
    </source>
</reference>
<dbReference type="AlphaFoldDB" id="U6LKY2"/>
<organism evidence="3 4">
    <name type="scientific">Eimeria brunetti</name>
    <dbReference type="NCBI Taxonomy" id="51314"/>
    <lineage>
        <taxon>Eukaryota</taxon>
        <taxon>Sar</taxon>
        <taxon>Alveolata</taxon>
        <taxon>Apicomplexa</taxon>
        <taxon>Conoidasida</taxon>
        <taxon>Coccidia</taxon>
        <taxon>Eucoccidiorida</taxon>
        <taxon>Eimeriorina</taxon>
        <taxon>Eimeriidae</taxon>
        <taxon>Eimeria</taxon>
    </lineage>
</organism>